<evidence type="ECO:0000313" key="9">
    <source>
        <dbReference type="Proteomes" id="UP000181873"/>
    </source>
</evidence>
<organism evidence="8 9">
    <name type="scientific">Bacillus albus</name>
    <dbReference type="NCBI Taxonomy" id="2026189"/>
    <lineage>
        <taxon>Bacteria</taxon>
        <taxon>Bacillati</taxon>
        <taxon>Bacillota</taxon>
        <taxon>Bacilli</taxon>
        <taxon>Bacillales</taxon>
        <taxon>Bacillaceae</taxon>
        <taxon>Bacillus</taxon>
        <taxon>Bacillus cereus group</taxon>
    </lineage>
</organism>
<feature type="transmembrane region" description="Helical" evidence="6">
    <location>
        <begin position="181"/>
        <end position="200"/>
    </location>
</feature>
<reference evidence="8 9" key="1">
    <citation type="submission" date="2016-06" db="EMBL/GenBank/DDBJ databases">
        <title>First insights into the genetic diversity and population structure of in the Bacillus cereus group bacteria from diverse marine environments.</title>
        <authorList>
            <person name="Liu Y."/>
            <person name="Lai Q."/>
            <person name="Shao Z."/>
        </authorList>
    </citation>
    <scope>NUCLEOTIDE SEQUENCE [LARGE SCALE GENOMIC DNA]</scope>
    <source>
        <strain evidence="8 9">N35-10-2</strain>
    </source>
</reference>
<keyword evidence="4 6" id="KW-1133">Transmembrane helix</keyword>
<feature type="domain" description="SSD" evidence="7">
    <location>
        <begin position="220"/>
        <end position="330"/>
    </location>
</feature>
<dbReference type="GO" id="GO:0005886">
    <property type="term" value="C:plasma membrane"/>
    <property type="evidence" value="ECO:0007669"/>
    <property type="project" value="UniProtKB-SubCell"/>
</dbReference>
<evidence type="ECO:0000313" key="8">
    <source>
        <dbReference type="EMBL" id="OJD60126.1"/>
    </source>
</evidence>
<keyword evidence="3 6" id="KW-0812">Transmembrane</keyword>
<feature type="transmembrane region" description="Helical" evidence="6">
    <location>
        <begin position="269"/>
        <end position="293"/>
    </location>
</feature>
<feature type="transmembrane region" description="Helical" evidence="6">
    <location>
        <begin position="672"/>
        <end position="695"/>
    </location>
</feature>
<evidence type="ECO:0000256" key="3">
    <source>
        <dbReference type="ARBA" id="ARBA00022692"/>
    </source>
</evidence>
<feature type="transmembrane region" description="Helical" evidence="6">
    <location>
        <begin position="20"/>
        <end position="41"/>
    </location>
</feature>
<gene>
    <name evidence="8" type="ORF">BAU25_01570</name>
</gene>
<keyword evidence="5 6" id="KW-0472">Membrane</keyword>
<dbReference type="PANTHER" id="PTHR33406">
    <property type="entry name" value="MEMBRANE PROTEIN MJ1562-RELATED"/>
    <property type="match status" value="1"/>
</dbReference>
<dbReference type="Pfam" id="PF03176">
    <property type="entry name" value="MMPL"/>
    <property type="match status" value="2"/>
</dbReference>
<comment type="subcellular location">
    <subcellularLocation>
        <location evidence="1">Cell membrane</location>
        <topology evidence="1">Multi-pass membrane protein</topology>
    </subcellularLocation>
</comment>
<feature type="transmembrane region" description="Helical" evidence="6">
    <location>
        <begin position="231"/>
        <end position="249"/>
    </location>
</feature>
<feature type="transmembrane region" description="Helical" evidence="6">
    <location>
        <begin position="642"/>
        <end position="660"/>
    </location>
</feature>
<feature type="transmembrane region" description="Helical" evidence="6">
    <location>
        <begin position="526"/>
        <end position="546"/>
    </location>
</feature>
<feature type="transmembrane region" description="Helical" evidence="6">
    <location>
        <begin position="369"/>
        <end position="387"/>
    </location>
</feature>
<evidence type="ECO:0000256" key="5">
    <source>
        <dbReference type="ARBA" id="ARBA00023136"/>
    </source>
</evidence>
<evidence type="ECO:0000256" key="1">
    <source>
        <dbReference type="ARBA" id="ARBA00004651"/>
    </source>
</evidence>
<dbReference type="RefSeq" id="WP_071758664.1">
    <property type="nucleotide sequence ID" value="NZ_CBCSIO010000003.1"/>
</dbReference>
<dbReference type="InterPro" id="IPR004869">
    <property type="entry name" value="MMPL_dom"/>
</dbReference>
<dbReference type="GeneID" id="83637128"/>
<dbReference type="InterPro" id="IPR000731">
    <property type="entry name" value="SSD"/>
</dbReference>
<evidence type="ECO:0000256" key="4">
    <source>
        <dbReference type="ARBA" id="ARBA00022989"/>
    </source>
</evidence>
<dbReference type="EMBL" id="MAOE01000110">
    <property type="protein sequence ID" value="OJD60126.1"/>
    <property type="molecule type" value="Genomic_DNA"/>
</dbReference>
<proteinExistence type="predicted"/>
<dbReference type="SUPFAM" id="SSF82866">
    <property type="entry name" value="Multidrug efflux transporter AcrB transmembrane domain"/>
    <property type="match status" value="2"/>
</dbReference>
<dbReference type="InterPro" id="IPR050545">
    <property type="entry name" value="Mycobact_MmpL"/>
</dbReference>
<accession>A0A1J9T1H6</accession>
<dbReference type="AlphaFoldDB" id="A0A1J9T1H6"/>
<dbReference type="Gene3D" id="1.20.1640.10">
    <property type="entry name" value="Multidrug efflux transporter AcrB transmembrane domain"/>
    <property type="match status" value="2"/>
</dbReference>
<dbReference type="PROSITE" id="PS50156">
    <property type="entry name" value="SSD"/>
    <property type="match status" value="1"/>
</dbReference>
<dbReference type="Proteomes" id="UP000181873">
    <property type="component" value="Unassembled WGS sequence"/>
</dbReference>
<evidence type="ECO:0000256" key="2">
    <source>
        <dbReference type="ARBA" id="ARBA00022475"/>
    </source>
</evidence>
<name>A0A1J9T1H6_9BACI</name>
<keyword evidence="2" id="KW-1003">Cell membrane</keyword>
<evidence type="ECO:0000259" key="7">
    <source>
        <dbReference type="PROSITE" id="PS50156"/>
    </source>
</evidence>
<feature type="transmembrane region" description="Helical" evidence="6">
    <location>
        <begin position="587"/>
        <end position="608"/>
    </location>
</feature>
<feature type="transmembrane region" description="Helical" evidence="6">
    <location>
        <begin position="299"/>
        <end position="332"/>
    </location>
</feature>
<sequence length="736" mass="79124">MAKYLYNLGCWAVKHRIKIVFGTLAILIALVLFAINMGSAFRDELSIPNTPADKAGKVIEKEFKEMQPAGVQVKVVFKAQKNETLESAGVQQKIAEVLDEIKKDSAVDSVVAPMQLQNLSKDKKIGYAVVTYKMKAEKVTGISKDKLLNSIETTRDAGIQTELSGGDIKFSDSDTSGMTEIVGVLVAFVVLAFTFVSFLVAGLPILTAIIGLAIGMLGIMIGTNYVEIQSVSLSLAAMLGLAVGIDYALFIINRFRQQLAKGDSVSESVAIATGTAGSAVIFAGLTVIIGLLGLSVTKIPFLIAMGVSAAFTVLIAVLLSVIILPAILGLVGHKIAPSKQNRFLQKMTGAGKKHAGSNKWGEFVIRRPLIVTVFAIGLLVVITIPFFHMNLGLPSDGTTKSTETTERRAYDLLTEAYGEGVHASLVVVAKSEEATAEMQNAMNTIAKELGNLSDVKSVTPAIPGPSGKIYMISVVPKTGPDDTKTKDLVKAIRDRSNQTEKENGIELMVTGTAAMNIDIVQKLSDALPVFAALIVGLAYVLLVLVFRSLLIPLKAVLGFLLSLGATLGAVVFFVQDGHFQNIFGFPAAGPILAFLPVILIGILFGLAMDYEVFLVSKMREVYTHTGDPRRAILEGMRESGRVVVAAGLIMMSVFIGFMLAPDTIIKSIGMALTFGVFFDAFIVRMTIVPAVMTLMGKSAWYLPKWLDKMLPNIDVEGESIIHHKEDKSEKIYKQNN</sequence>
<feature type="transmembrane region" description="Helical" evidence="6">
    <location>
        <begin position="553"/>
        <end position="575"/>
    </location>
</feature>
<comment type="caution">
    <text evidence="8">The sequence shown here is derived from an EMBL/GenBank/DDBJ whole genome shotgun (WGS) entry which is preliminary data.</text>
</comment>
<dbReference type="PANTHER" id="PTHR33406:SF13">
    <property type="entry name" value="MEMBRANE PROTEIN YDFJ"/>
    <property type="match status" value="1"/>
</dbReference>
<protein>
    <recommendedName>
        <fullName evidence="7">SSD domain-containing protein</fullName>
    </recommendedName>
</protein>
<evidence type="ECO:0000256" key="6">
    <source>
        <dbReference type="SAM" id="Phobius"/>
    </source>
</evidence>
<feature type="transmembrane region" description="Helical" evidence="6">
    <location>
        <begin position="205"/>
        <end position="225"/>
    </location>
</feature>